<name>G4ZPJ9_PHYSP</name>
<sequence>MDKRDAASWLVYQRERHRINQTRYRERQNEFLARLVEDNRKVREEIAGLEQSRVSITPLQVTPREANVWGVAVEYFRLFRYGVPDSPLTTSSCVQLDFMRATMAQNVEVNGGRGAETMLKSWKGRARWFDDVDVELLALLKGPGDSVVASTKASITITDQTLRYVFPHLRSDEDGAAGAKKALIADRILGQQIVLYGSTIFGWDGDCNRVTSALAQSDMLTPMLALLGSLDDVALLFDKSLMLPDSKWKAIPKN</sequence>
<reference evidence="1 2" key="1">
    <citation type="journal article" date="2006" name="Science">
        <title>Phytophthora genome sequences uncover evolutionary origins and mechanisms of pathogenesis.</title>
        <authorList>
            <person name="Tyler B.M."/>
            <person name="Tripathy S."/>
            <person name="Zhang X."/>
            <person name="Dehal P."/>
            <person name="Jiang R.H."/>
            <person name="Aerts A."/>
            <person name="Arredondo F.D."/>
            <person name="Baxter L."/>
            <person name="Bensasson D."/>
            <person name="Beynon J.L."/>
            <person name="Chapman J."/>
            <person name="Damasceno C.M."/>
            <person name="Dorrance A.E."/>
            <person name="Dou D."/>
            <person name="Dickerman A.W."/>
            <person name="Dubchak I.L."/>
            <person name="Garbelotto M."/>
            <person name="Gijzen M."/>
            <person name="Gordon S.G."/>
            <person name="Govers F."/>
            <person name="Grunwald N.J."/>
            <person name="Huang W."/>
            <person name="Ivors K.L."/>
            <person name="Jones R.W."/>
            <person name="Kamoun S."/>
            <person name="Krampis K."/>
            <person name="Lamour K.H."/>
            <person name="Lee M.K."/>
            <person name="McDonald W.H."/>
            <person name="Medina M."/>
            <person name="Meijer H.J."/>
            <person name="Nordberg E.K."/>
            <person name="Maclean D.J."/>
            <person name="Ospina-Giraldo M.D."/>
            <person name="Morris P.F."/>
            <person name="Phuntumart V."/>
            <person name="Putnam N.H."/>
            <person name="Rash S."/>
            <person name="Rose J.K."/>
            <person name="Sakihama Y."/>
            <person name="Salamov A.A."/>
            <person name="Savidor A."/>
            <person name="Scheuring C.F."/>
            <person name="Smith B.M."/>
            <person name="Sobral B.W."/>
            <person name="Terry A."/>
            <person name="Torto-Alalibo T.A."/>
            <person name="Win J."/>
            <person name="Xu Z."/>
            <person name="Zhang H."/>
            <person name="Grigoriev I.V."/>
            <person name="Rokhsar D.S."/>
            <person name="Boore J.L."/>
        </authorList>
    </citation>
    <scope>NUCLEOTIDE SEQUENCE [LARGE SCALE GENOMIC DNA]</scope>
    <source>
        <strain evidence="1 2">P6497</strain>
    </source>
</reference>
<protein>
    <recommendedName>
        <fullName evidence="3">BZIP domain-containing protein</fullName>
    </recommendedName>
</protein>
<evidence type="ECO:0000313" key="2">
    <source>
        <dbReference type="Proteomes" id="UP000002640"/>
    </source>
</evidence>
<dbReference type="AlphaFoldDB" id="G4ZPJ9"/>
<dbReference type="Proteomes" id="UP000002640">
    <property type="component" value="Unassembled WGS sequence"/>
</dbReference>
<dbReference type="KEGG" id="psoj:PHYSODRAFT_346831"/>
<organism evidence="1 2">
    <name type="scientific">Phytophthora sojae (strain P6497)</name>
    <name type="common">Soybean stem and root rot agent</name>
    <name type="synonym">Phytophthora megasperma f. sp. glycines</name>
    <dbReference type="NCBI Taxonomy" id="1094619"/>
    <lineage>
        <taxon>Eukaryota</taxon>
        <taxon>Sar</taxon>
        <taxon>Stramenopiles</taxon>
        <taxon>Oomycota</taxon>
        <taxon>Peronosporomycetes</taxon>
        <taxon>Peronosporales</taxon>
        <taxon>Peronosporaceae</taxon>
        <taxon>Phytophthora</taxon>
    </lineage>
</organism>
<evidence type="ECO:0008006" key="3">
    <source>
        <dbReference type="Google" id="ProtNLM"/>
    </source>
</evidence>
<accession>G4ZPJ9</accession>
<evidence type="ECO:0000313" key="1">
    <source>
        <dbReference type="EMBL" id="EGZ16311.1"/>
    </source>
</evidence>
<dbReference type="OMA" id="KVTIADH"/>
<dbReference type="InParanoid" id="G4ZPJ9"/>
<keyword evidence="2" id="KW-1185">Reference proteome</keyword>
<dbReference type="GeneID" id="20648824"/>
<dbReference type="RefSeq" id="XP_009530060.1">
    <property type="nucleotide sequence ID" value="XM_009531765.1"/>
</dbReference>
<dbReference type="EMBL" id="JH159155">
    <property type="protein sequence ID" value="EGZ16311.1"/>
    <property type="molecule type" value="Genomic_DNA"/>
</dbReference>
<gene>
    <name evidence="1" type="ORF">PHYSODRAFT_346831</name>
</gene>
<proteinExistence type="predicted"/>